<keyword evidence="5" id="KW-1185">Reference proteome</keyword>
<gene>
    <name evidence="2" type="ORF">ABTW24_23845</name>
    <name evidence="3" type="ORF">NCTC11429_04582</name>
</gene>
<dbReference type="KEGG" id="stha:NCTC11429_04582"/>
<evidence type="ECO:0000259" key="1">
    <source>
        <dbReference type="Pfam" id="PF02464"/>
    </source>
</evidence>
<dbReference type="Proteomes" id="UP001566204">
    <property type="component" value="Unassembled WGS sequence"/>
</dbReference>
<dbReference type="EMBL" id="LR590484">
    <property type="protein sequence ID" value="VTR52423.1"/>
    <property type="molecule type" value="Genomic_DNA"/>
</dbReference>
<dbReference type="EMBL" id="JBEOQB010000008">
    <property type="protein sequence ID" value="MEZ0454643.1"/>
    <property type="molecule type" value="Genomic_DNA"/>
</dbReference>
<evidence type="ECO:0000313" key="4">
    <source>
        <dbReference type="Proteomes" id="UP000308196"/>
    </source>
</evidence>
<evidence type="ECO:0000313" key="5">
    <source>
        <dbReference type="Proteomes" id="UP001566204"/>
    </source>
</evidence>
<dbReference type="AlphaFoldDB" id="A0A4U9VZJ6"/>
<dbReference type="Proteomes" id="UP000308196">
    <property type="component" value="Chromosome"/>
</dbReference>
<dbReference type="STRING" id="1123265.GCA_000686625_03486"/>
<reference evidence="2 5" key="2">
    <citation type="submission" date="2024-06" db="EMBL/GenBank/DDBJ databases">
        <title>Soil Sphingobacterium thalpophilum.</title>
        <authorList>
            <person name="Yang J."/>
            <person name="Li J."/>
        </authorList>
    </citation>
    <scope>NUCLEOTIDE SEQUENCE [LARGE SCALE GENOMIC DNA]</scope>
    <source>
        <strain evidence="2 5">22g91tb</strain>
    </source>
</reference>
<protein>
    <submittedName>
        <fullName evidence="3">Competence damage-inducible protein A</fullName>
    </submittedName>
    <submittedName>
        <fullName evidence="2">Nicotinamide-nucleotide amidohydrolase family protein</fullName>
    </submittedName>
</protein>
<organism evidence="3 4">
    <name type="scientific">Sphingobacterium thalpophilum</name>
    <dbReference type="NCBI Taxonomy" id="259"/>
    <lineage>
        <taxon>Bacteria</taxon>
        <taxon>Pseudomonadati</taxon>
        <taxon>Bacteroidota</taxon>
        <taxon>Sphingobacteriia</taxon>
        <taxon>Sphingobacteriales</taxon>
        <taxon>Sphingobacteriaceae</taxon>
        <taxon>Sphingobacterium</taxon>
    </lineage>
</organism>
<dbReference type="Pfam" id="PF02464">
    <property type="entry name" value="CinA"/>
    <property type="match status" value="1"/>
</dbReference>
<dbReference type="InterPro" id="IPR008136">
    <property type="entry name" value="CinA_C"/>
</dbReference>
<sequence>MAKIEFSERLLKEIKNGLCQSHTRLAVAESVTAGFLQLACSQMENATAVFAGGITTYAMDEKIRILQVDAEGAKRCNCVSASITDQMAVAVAALFHADWGIATTGYATVVPESRGELFAFISVVHQGKLVDRKKIELQLPMDAVDAQYAYTIAALENMADALKNR</sequence>
<dbReference type="SUPFAM" id="SSF142433">
    <property type="entry name" value="CinA-like"/>
    <property type="match status" value="1"/>
</dbReference>
<dbReference type="Gene3D" id="3.90.950.20">
    <property type="entry name" value="CinA-like"/>
    <property type="match status" value="1"/>
</dbReference>
<reference evidence="3 4" key="1">
    <citation type="submission" date="2019-05" db="EMBL/GenBank/DDBJ databases">
        <authorList>
            <consortium name="Pathogen Informatics"/>
        </authorList>
    </citation>
    <scope>NUCLEOTIDE SEQUENCE [LARGE SCALE GENOMIC DNA]</scope>
    <source>
        <strain evidence="3 4">NCTC11429</strain>
    </source>
</reference>
<feature type="domain" description="CinA C-terminal" evidence="1">
    <location>
        <begin position="9"/>
        <end position="111"/>
    </location>
</feature>
<dbReference type="NCBIfam" id="TIGR00199">
    <property type="entry name" value="PncC_domain"/>
    <property type="match status" value="1"/>
</dbReference>
<evidence type="ECO:0000313" key="2">
    <source>
        <dbReference type="EMBL" id="MEZ0454643.1"/>
    </source>
</evidence>
<proteinExistence type="predicted"/>
<evidence type="ECO:0000313" key="3">
    <source>
        <dbReference type="EMBL" id="VTR52423.1"/>
    </source>
</evidence>
<name>A0A4U9VZJ6_9SPHI</name>
<dbReference type="InterPro" id="IPR036653">
    <property type="entry name" value="CinA-like_C"/>
</dbReference>
<accession>A0A4U9VZJ6</accession>
<dbReference type="RefSeq" id="WP_051606955.1">
    <property type="nucleotide sequence ID" value="NZ_JBEOQA010000002.1"/>
</dbReference>
<dbReference type="GeneID" id="78465159"/>